<dbReference type="EMBL" id="CM047586">
    <property type="protein sequence ID" value="KAI9909207.1"/>
    <property type="molecule type" value="Genomic_DNA"/>
</dbReference>
<organism evidence="1 2">
    <name type="scientific">Peronosclerospora sorghi</name>
    <dbReference type="NCBI Taxonomy" id="230839"/>
    <lineage>
        <taxon>Eukaryota</taxon>
        <taxon>Sar</taxon>
        <taxon>Stramenopiles</taxon>
        <taxon>Oomycota</taxon>
        <taxon>Peronosporomycetes</taxon>
        <taxon>Peronosporales</taxon>
        <taxon>Peronosporaceae</taxon>
        <taxon>Peronosclerospora</taxon>
    </lineage>
</organism>
<evidence type="ECO:0000313" key="1">
    <source>
        <dbReference type="EMBL" id="KAI9909207.1"/>
    </source>
</evidence>
<name>A0ACC0VSN2_9STRA</name>
<accession>A0ACC0VSN2</accession>
<sequence length="147" mass="16379">MKKCVLALVELSRIVENICYAHTGRGAVDGRYTIGGYTRNVRHTSETISSDPTVGARTTTASSTMHWPTDNIRPEKDGVEKLINEKRFEMITTTTSVSCPDSRTKLRKTCEISKGSRRLIGEDDQADPAKVYPFYVAKQLDPQAIVQ</sequence>
<proteinExistence type="predicted"/>
<protein>
    <submittedName>
        <fullName evidence="1">Uncharacterized protein</fullName>
    </submittedName>
</protein>
<dbReference type="Proteomes" id="UP001163321">
    <property type="component" value="Chromosome 7"/>
</dbReference>
<keyword evidence="2" id="KW-1185">Reference proteome</keyword>
<evidence type="ECO:0000313" key="2">
    <source>
        <dbReference type="Proteomes" id="UP001163321"/>
    </source>
</evidence>
<reference evidence="1 2" key="1">
    <citation type="journal article" date="2022" name="bioRxiv">
        <title>The genome of the oomycete Peronosclerospora sorghi, a cosmopolitan pathogen of maize and sorghum, is inflated with dispersed pseudogenes.</title>
        <authorList>
            <person name="Fletcher K."/>
            <person name="Martin F."/>
            <person name="Isakeit T."/>
            <person name="Cavanaugh K."/>
            <person name="Magill C."/>
            <person name="Michelmore R."/>
        </authorList>
    </citation>
    <scope>NUCLEOTIDE SEQUENCE [LARGE SCALE GENOMIC DNA]</scope>
    <source>
        <strain evidence="1">P6</strain>
    </source>
</reference>
<comment type="caution">
    <text evidence="1">The sequence shown here is derived from an EMBL/GenBank/DDBJ whole genome shotgun (WGS) entry which is preliminary data.</text>
</comment>
<gene>
    <name evidence="1" type="ORF">PsorP6_014543</name>
</gene>